<organism evidence="2 3">
    <name type="scientific">Tanacetum coccineum</name>
    <dbReference type="NCBI Taxonomy" id="301880"/>
    <lineage>
        <taxon>Eukaryota</taxon>
        <taxon>Viridiplantae</taxon>
        <taxon>Streptophyta</taxon>
        <taxon>Embryophyta</taxon>
        <taxon>Tracheophyta</taxon>
        <taxon>Spermatophyta</taxon>
        <taxon>Magnoliopsida</taxon>
        <taxon>eudicotyledons</taxon>
        <taxon>Gunneridae</taxon>
        <taxon>Pentapetalae</taxon>
        <taxon>asterids</taxon>
        <taxon>campanulids</taxon>
        <taxon>Asterales</taxon>
        <taxon>Asteraceae</taxon>
        <taxon>Asteroideae</taxon>
        <taxon>Anthemideae</taxon>
        <taxon>Anthemidinae</taxon>
        <taxon>Tanacetum</taxon>
    </lineage>
</organism>
<reference evidence="2" key="1">
    <citation type="journal article" date="2022" name="Int. J. Mol. Sci.">
        <title>Draft Genome of Tanacetum Coccineum: Genomic Comparison of Closely Related Tanacetum-Family Plants.</title>
        <authorList>
            <person name="Yamashiro T."/>
            <person name="Shiraishi A."/>
            <person name="Nakayama K."/>
            <person name="Satake H."/>
        </authorList>
    </citation>
    <scope>NUCLEOTIDE SEQUENCE</scope>
</reference>
<feature type="region of interest" description="Disordered" evidence="1">
    <location>
        <begin position="91"/>
        <end position="195"/>
    </location>
</feature>
<proteinExistence type="predicted"/>
<sequence>MATLKFASSHNMVAFLDKPTESDRFEQIVDCLNAHPIKYALTVNPTIYTTCIEQFWDTIKVKTINGEVQIQELVDKKKCVVWSGRGGWKKERGQRVKEGERRGREERGSGRRREGIRASQGRRKVRAVVVTEREETGARSLKRGRGRGGGVEAEDSGGREGWRGERRKAGGERRKRGKVHQREEEAARGKERGRE</sequence>
<dbReference type="Proteomes" id="UP001151760">
    <property type="component" value="Unassembled WGS sequence"/>
</dbReference>
<evidence type="ECO:0000313" key="2">
    <source>
        <dbReference type="EMBL" id="GJT06340.1"/>
    </source>
</evidence>
<evidence type="ECO:0008006" key="4">
    <source>
        <dbReference type="Google" id="ProtNLM"/>
    </source>
</evidence>
<feature type="compositionally biased region" description="Basic and acidic residues" evidence="1">
    <location>
        <begin position="91"/>
        <end position="116"/>
    </location>
</feature>
<name>A0ABQ5AUN1_9ASTR</name>
<feature type="compositionally biased region" description="Basic and acidic residues" evidence="1">
    <location>
        <begin position="180"/>
        <end position="195"/>
    </location>
</feature>
<gene>
    <name evidence="2" type="ORF">Tco_0840802</name>
</gene>
<dbReference type="EMBL" id="BQNB010012660">
    <property type="protein sequence ID" value="GJT06340.1"/>
    <property type="molecule type" value="Genomic_DNA"/>
</dbReference>
<evidence type="ECO:0000256" key="1">
    <source>
        <dbReference type="SAM" id="MobiDB-lite"/>
    </source>
</evidence>
<feature type="compositionally biased region" description="Basic and acidic residues" evidence="1">
    <location>
        <begin position="156"/>
        <end position="172"/>
    </location>
</feature>
<comment type="caution">
    <text evidence="2">The sequence shown here is derived from an EMBL/GenBank/DDBJ whole genome shotgun (WGS) entry which is preliminary data.</text>
</comment>
<evidence type="ECO:0000313" key="3">
    <source>
        <dbReference type="Proteomes" id="UP001151760"/>
    </source>
</evidence>
<protein>
    <recommendedName>
        <fullName evidence="4">Xylulose kinase-1</fullName>
    </recommendedName>
</protein>
<accession>A0ABQ5AUN1</accession>
<reference evidence="2" key="2">
    <citation type="submission" date="2022-01" db="EMBL/GenBank/DDBJ databases">
        <authorList>
            <person name="Yamashiro T."/>
            <person name="Shiraishi A."/>
            <person name="Satake H."/>
            <person name="Nakayama K."/>
        </authorList>
    </citation>
    <scope>NUCLEOTIDE SEQUENCE</scope>
</reference>
<keyword evidence="3" id="KW-1185">Reference proteome</keyword>